<dbReference type="Gene3D" id="1.10.3290.10">
    <property type="entry name" value="Fido-like domain"/>
    <property type="match status" value="1"/>
</dbReference>
<comment type="caution">
    <text evidence="2">The sequence shown here is derived from an EMBL/GenBank/DDBJ whole genome shotgun (WGS) entry which is preliminary data.</text>
</comment>
<name>A0A094PX66_9ZZZZ</name>
<dbReference type="InterPro" id="IPR003812">
    <property type="entry name" value="Fido"/>
</dbReference>
<dbReference type="EMBL" id="JNSL01000152">
    <property type="protein sequence ID" value="KGA14319.1"/>
    <property type="molecule type" value="Genomic_DNA"/>
</dbReference>
<dbReference type="SUPFAM" id="SSF140931">
    <property type="entry name" value="Fic-like"/>
    <property type="match status" value="1"/>
</dbReference>
<protein>
    <recommendedName>
        <fullName evidence="1">Fido domain-containing protein</fullName>
    </recommendedName>
</protein>
<reference evidence="2" key="1">
    <citation type="submission" date="2014-06" db="EMBL/GenBank/DDBJ databases">
        <title>Key roles for freshwater Actinobacteria revealed by deep metagenomic sequencing.</title>
        <authorList>
            <person name="Ghai R."/>
            <person name="Mizuno C.M."/>
            <person name="Picazo A."/>
            <person name="Camacho A."/>
            <person name="Rodriguez-Valera F."/>
        </authorList>
    </citation>
    <scope>NUCLEOTIDE SEQUENCE</scope>
</reference>
<dbReference type="Pfam" id="PF02661">
    <property type="entry name" value="Fic"/>
    <property type="match status" value="1"/>
</dbReference>
<gene>
    <name evidence="2" type="ORF">GM51_17545</name>
</gene>
<dbReference type="PROSITE" id="PS51459">
    <property type="entry name" value="FIDO"/>
    <property type="match status" value="1"/>
</dbReference>
<feature type="domain" description="Fido" evidence="1">
    <location>
        <begin position="103"/>
        <end position="245"/>
    </location>
</feature>
<dbReference type="InterPro" id="IPR036597">
    <property type="entry name" value="Fido-like_dom_sf"/>
</dbReference>
<evidence type="ECO:0000259" key="1">
    <source>
        <dbReference type="PROSITE" id="PS51459"/>
    </source>
</evidence>
<dbReference type="AlphaFoldDB" id="A0A094PX66"/>
<evidence type="ECO:0000313" key="2">
    <source>
        <dbReference type="EMBL" id="KGA14319.1"/>
    </source>
</evidence>
<sequence>MSALNPIDPLNKLLAISGVAKECEVTLKAIDELLWNRTVRRHQIALSPYTRRIAGFATAALDGAQMPKDPTMEPEVSPMGSLSEQGLLVTAEADLQTLAFKSEPLKVLARLHTFASSADDRGQPRTSNEVDDPLRVGNLPPHELLQERLAQLVDLIINSKAPAILIAAIAHAELATLRPFTHGSYLVARASTRLILAARDVDVDGLVMSEYGAFLMGRPAYVKAISAYQSGTAEGLAAWIQWQGEAIRKGIEMTLQLAELADTKK</sequence>
<organism evidence="2">
    <name type="scientific">freshwater metagenome</name>
    <dbReference type="NCBI Taxonomy" id="449393"/>
    <lineage>
        <taxon>unclassified sequences</taxon>
        <taxon>metagenomes</taxon>
        <taxon>ecological metagenomes</taxon>
    </lineage>
</organism>
<accession>A0A094PX66</accession>
<proteinExistence type="predicted"/>